<name>A0A8S5SQ07_9CAUD</name>
<protein>
    <submittedName>
        <fullName evidence="1">Uncharacterized protein</fullName>
    </submittedName>
</protein>
<evidence type="ECO:0000313" key="1">
    <source>
        <dbReference type="EMBL" id="DAF52658.1"/>
    </source>
</evidence>
<organism evidence="1">
    <name type="scientific">Siphoviridae sp. ctnR613</name>
    <dbReference type="NCBI Taxonomy" id="2827939"/>
    <lineage>
        <taxon>Viruses</taxon>
        <taxon>Duplodnaviria</taxon>
        <taxon>Heunggongvirae</taxon>
        <taxon>Uroviricota</taxon>
        <taxon>Caudoviricetes</taxon>
    </lineage>
</organism>
<sequence length="124" mass="14975">MKIIKNGDYYIGIEQFASNTFSPEQHQEFLKEIKESGLTTEEAYEKIGKLIEDMLITRFEKQNNIFPEMYINKELKLQTDWKSKAIKYQKFYEYIKHLLRNANLEENIVREKIREMEKGIENED</sequence>
<dbReference type="EMBL" id="BK032640">
    <property type="protein sequence ID" value="DAF52658.1"/>
    <property type="molecule type" value="Genomic_DNA"/>
</dbReference>
<proteinExistence type="predicted"/>
<accession>A0A8S5SQ07</accession>
<reference evidence="1" key="1">
    <citation type="journal article" date="2021" name="Proc. Natl. Acad. Sci. U.S.A.">
        <title>A Catalog of Tens of Thousands of Viruses from Human Metagenomes Reveals Hidden Associations with Chronic Diseases.</title>
        <authorList>
            <person name="Tisza M.J."/>
            <person name="Buck C.B."/>
        </authorList>
    </citation>
    <scope>NUCLEOTIDE SEQUENCE</scope>
    <source>
        <strain evidence="1">CtnR613</strain>
    </source>
</reference>